<dbReference type="Gene3D" id="1.20.1600.10">
    <property type="entry name" value="Outer membrane efflux proteins (OEP)"/>
    <property type="match status" value="1"/>
</dbReference>
<keyword evidence="2" id="KW-1185">Reference proteome</keyword>
<dbReference type="SUPFAM" id="SSF56954">
    <property type="entry name" value="Outer membrane efflux proteins (OEP)"/>
    <property type="match status" value="1"/>
</dbReference>
<reference evidence="2" key="1">
    <citation type="submission" date="2020-05" db="EMBL/GenBank/DDBJ databases">
        <title>Frigoriglobus tundricola gen. nov., sp. nov., a psychrotolerant cellulolytic planctomycete of the family Gemmataceae with two divergent copies of 16S rRNA gene.</title>
        <authorList>
            <person name="Kulichevskaya I.S."/>
            <person name="Ivanova A.A."/>
            <person name="Naumoff D.G."/>
            <person name="Beletsky A.V."/>
            <person name="Rijpstra W.I.C."/>
            <person name="Sinninghe Damste J.S."/>
            <person name="Mardanov A.V."/>
            <person name="Ravin N.V."/>
            <person name="Dedysh S.N."/>
        </authorList>
    </citation>
    <scope>NUCLEOTIDE SEQUENCE [LARGE SCALE GENOMIC DNA]</scope>
    <source>
        <strain evidence="2">PL17</strain>
    </source>
</reference>
<dbReference type="Proteomes" id="UP000503447">
    <property type="component" value="Chromosome"/>
</dbReference>
<gene>
    <name evidence="1" type="ORF">FTUN_2655</name>
</gene>
<protein>
    <submittedName>
        <fullName evidence="1">Uncharacterized protein</fullName>
    </submittedName>
</protein>
<evidence type="ECO:0000313" key="1">
    <source>
        <dbReference type="EMBL" id="QJW95116.1"/>
    </source>
</evidence>
<evidence type="ECO:0000313" key="2">
    <source>
        <dbReference type="Proteomes" id="UP000503447"/>
    </source>
</evidence>
<dbReference type="EMBL" id="CP053452">
    <property type="protein sequence ID" value="QJW95116.1"/>
    <property type="molecule type" value="Genomic_DNA"/>
</dbReference>
<dbReference type="KEGG" id="ftj:FTUN_2655"/>
<sequence>MKQVELRLEELQTRQKAGMNVTAELVSAKLDLLKAKGDLLTAVTDWHAAEVKLHLAMGLLVRQ</sequence>
<accession>A0A6M5YP50</accession>
<proteinExistence type="predicted"/>
<name>A0A6M5YP50_9BACT</name>
<dbReference type="GO" id="GO:0015562">
    <property type="term" value="F:efflux transmembrane transporter activity"/>
    <property type="evidence" value="ECO:0007669"/>
    <property type="project" value="InterPro"/>
</dbReference>
<dbReference type="AlphaFoldDB" id="A0A6M5YP50"/>
<organism evidence="1 2">
    <name type="scientific">Frigoriglobus tundricola</name>
    <dbReference type="NCBI Taxonomy" id="2774151"/>
    <lineage>
        <taxon>Bacteria</taxon>
        <taxon>Pseudomonadati</taxon>
        <taxon>Planctomycetota</taxon>
        <taxon>Planctomycetia</taxon>
        <taxon>Gemmatales</taxon>
        <taxon>Gemmataceae</taxon>
        <taxon>Frigoriglobus</taxon>
    </lineage>
</organism>